<dbReference type="GO" id="GO:0009055">
    <property type="term" value="F:electron transfer activity"/>
    <property type="evidence" value="ECO:0007669"/>
    <property type="project" value="InterPro"/>
</dbReference>
<evidence type="ECO:0000256" key="5">
    <source>
        <dbReference type="ARBA" id="ARBA00023004"/>
    </source>
</evidence>
<dbReference type="PRINTS" id="PR00609">
    <property type="entry name" value="CYTOCHROMEC3"/>
</dbReference>
<evidence type="ECO:0000259" key="8">
    <source>
        <dbReference type="Pfam" id="PF02085"/>
    </source>
</evidence>
<evidence type="ECO:0000313" key="9">
    <source>
        <dbReference type="EMBL" id="EPR40428.1"/>
    </source>
</evidence>
<feature type="binding site" description="covalent" evidence="6">
    <location>
        <position position="64"/>
    </location>
    <ligand>
        <name>heme c</name>
        <dbReference type="ChEBI" id="CHEBI:61717"/>
        <label>1</label>
    </ligand>
</feature>
<accession>S7V7A1</accession>
<keyword evidence="3 6" id="KW-0479">Metal-binding</keyword>
<feature type="binding site" description="axial binding residue" evidence="6">
    <location>
        <position position="127"/>
    </location>
    <ligand>
        <name>heme c</name>
        <dbReference type="ChEBI" id="CHEBI:61717"/>
        <label>1</label>
    </ligand>
    <ligandPart>
        <name>Fe</name>
        <dbReference type="ChEBI" id="CHEBI:18248"/>
    </ligandPart>
</feature>
<evidence type="ECO:0000256" key="4">
    <source>
        <dbReference type="ARBA" id="ARBA00022982"/>
    </source>
</evidence>
<dbReference type="AlphaFoldDB" id="S7V7A1"/>
<feature type="signal peptide" evidence="7">
    <location>
        <begin position="1"/>
        <end position="20"/>
    </location>
</feature>
<evidence type="ECO:0000256" key="1">
    <source>
        <dbReference type="ARBA" id="ARBA00022448"/>
    </source>
</evidence>
<dbReference type="InterPro" id="IPR036280">
    <property type="entry name" value="Multihaem_cyt_sf"/>
</dbReference>
<dbReference type="RefSeq" id="WP_020876342.1">
    <property type="nucleotide sequence ID" value="NZ_ATHJ01000083.1"/>
</dbReference>
<dbReference type="EMBL" id="ATHJ01000083">
    <property type="protein sequence ID" value="EPR40428.1"/>
    <property type="molecule type" value="Genomic_DNA"/>
</dbReference>
<evidence type="ECO:0000256" key="2">
    <source>
        <dbReference type="ARBA" id="ARBA00022617"/>
    </source>
</evidence>
<dbReference type="InterPro" id="IPR054899">
    <property type="entry name" value="c3_cytochr_TmcA"/>
</dbReference>
<protein>
    <submittedName>
        <fullName evidence="9">Cytochrome c, class III, conserved region</fullName>
    </submittedName>
</protein>
<keyword evidence="1" id="KW-0813">Transport</keyword>
<feature type="binding site" description="axial binding residue" evidence="6">
    <location>
        <position position="55"/>
    </location>
    <ligand>
        <name>heme c</name>
        <dbReference type="ChEBI" id="CHEBI:61717"/>
        <label>1</label>
    </ligand>
    <ligandPart>
        <name>Fe</name>
        <dbReference type="ChEBI" id="CHEBI:18248"/>
    </ligandPart>
</feature>
<evidence type="ECO:0000256" key="3">
    <source>
        <dbReference type="ARBA" id="ARBA00022723"/>
    </source>
</evidence>
<dbReference type="InterPro" id="IPR002322">
    <property type="entry name" value="Cyt_c_III"/>
</dbReference>
<keyword evidence="7" id="KW-0732">Signal</keyword>
<proteinExistence type="predicted"/>
<comment type="caution">
    <text evidence="9">The sequence shown here is derived from an EMBL/GenBank/DDBJ whole genome shotgun (WGS) entry which is preliminary data.</text>
</comment>
<dbReference type="OrthoDB" id="9796996at2"/>
<reference evidence="9 10" key="1">
    <citation type="journal article" date="2013" name="Genome Announc.">
        <title>Draft genome sequences for three mercury-methylating, sulfate-reducing bacteria.</title>
        <authorList>
            <person name="Brown S.D."/>
            <person name="Hurt R.A.Jr."/>
            <person name="Gilmour C.C."/>
            <person name="Elias D.A."/>
        </authorList>
    </citation>
    <scope>NUCLEOTIDE SEQUENCE [LARGE SCALE GENOMIC DNA]</scope>
    <source>
        <strain evidence="9 10">DSM 2059</strain>
    </source>
</reference>
<feature type="binding site" description="axial binding residue" evidence="6">
    <location>
        <position position="68"/>
    </location>
    <ligand>
        <name>heme c</name>
        <dbReference type="ChEBI" id="CHEBI:61717"/>
        <label>1</label>
    </ligand>
    <ligandPart>
        <name>Fe</name>
        <dbReference type="ChEBI" id="CHEBI:18248"/>
    </ligandPart>
</feature>
<dbReference type="GO" id="GO:0020037">
    <property type="term" value="F:heme binding"/>
    <property type="evidence" value="ECO:0007669"/>
    <property type="project" value="InterPro"/>
</dbReference>
<keyword evidence="10" id="KW-1185">Reference proteome</keyword>
<sequence length="132" mass="14699">MNKKALAAYIVVAFIVSAIAAVSGFSREQWEITSVRDSAFGVRMRSAVTFNHDEHNEKAAIEDCTECHHSFDEDGVKVEGESTESLECSDCHMAEGQTKMDLMRAYHLNCKGCHEDQKLGPVMCGECHQKKN</sequence>
<evidence type="ECO:0000256" key="6">
    <source>
        <dbReference type="PIRSR" id="PIRSR602322-1"/>
    </source>
</evidence>
<dbReference type="Pfam" id="PF02085">
    <property type="entry name" value="Cytochrom_CIII"/>
    <property type="match status" value="1"/>
</dbReference>
<dbReference type="InterPro" id="IPR020942">
    <property type="entry name" value="Cyt_c_III_dom"/>
</dbReference>
<feature type="binding site" description="covalent" evidence="6">
    <location>
        <position position="114"/>
    </location>
    <ligand>
        <name>heme c</name>
        <dbReference type="ChEBI" id="CHEBI:61717"/>
        <label>3</label>
    </ligand>
</feature>
<feature type="binding site" description="axial binding residue" evidence="6">
    <location>
        <position position="124"/>
    </location>
    <ligand>
        <name>heme c</name>
        <dbReference type="ChEBI" id="CHEBI:61717"/>
        <label>1</label>
    </ligand>
    <ligandPart>
        <name>Fe</name>
        <dbReference type="ChEBI" id="CHEBI:18248"/>
    </ligandPart>
</feature>
<dbReference type="NCBIfam" id="NF045722">
    <property type="entry name" value="c3_cytochr_TmcA"/>
    <property type="match status" value="1"/>
</dbReference>
<evidence type="ECO:0000313" key="10">
    <source>
        <dbReference type="Proteomes" id="UP000014977"/>
    </source>
</evidence>
<dbReference type="STRING" id="897.B2D07_03860"/>
<feature type="binding site" description="axial binding residue" evidence="6">
    <location>
        <position position="110"/>
    </location>
    <ligand>
        <name>heme c</name>
        <dbReference type="ChEBI" id="CHEBI:61717"/>
        <label>1</label>
    </ligand>
    <ligandPart>
        <name>Fe</name>
        <dbReference type="ChEBI" id="CHEBI:18248"/>
    </ligandPart>
</feature>
<dbReference type="eggNOG" id="COG0484">
    <property type="taxonomic scope" value="Bacteria"/>
</dbReference>
<name>S7V7A1_DESML</name>
<feature type="binding site" description="axial binding residue" evidence="6">
    <location>
        <position position="52"/>
    </location>
    <ligand>
        <name>heme c</name>
        <dbReference type="ChEBI" id="CHEBI:61717"/>
        <label>1</label>
    </ligand>
    <ligandPart>
        <name>Fe</name>
        <dbReference type="ChEBI" id="CHEBI:18248"/>
    </ligandPart>
</feature>
<feature type="binding site" description="axial binding residue" evidence="6">
    <location>
        <position position="113"/>
    </location>
    <ligand>
        <name>heme c</name>
        <dbReference type="ChEBI" id="CHEBI:61717"/>
        <label>1</label>
    </ligand>
    <ligandPart>
        <name>Fe</name>
        <dbReference type="ChEBI" id="CHEBI:18248"/>
    </ligandPart>
</feature>
<feature type="binding site" description="axial binding residue" evidence="6">
    <location>
        <position position="128"/>
    </location>
    <ligand>
        <name>heme c</name>
        <dbReference type="ChEBI" id="CHEBI:61717"/>
        <label>1</label>
    </ligand>
    <ligandPart>
        <name>Fe</name>
        <dbReference type="ChEBI" id="CHEBI:18248"/>
    </ligandPart>
</feature>
<keyword evidence="4" id="KW-0249">Electron transport</keyword>
<dbReference type="CDD" id="cd08168">
    <property type="entry name" value="Cytochrom_C3"/>
    <property type="match status" value="1"/>
</dbReference>
<keyword evidence="5 6" id="KW-0408">Iron</keyword>
<dbReference type="Gene3D" id="3.90.10.10">
    <property type="entry name" value="Cytochrome C3"/>
    <property type="match status" value="1"/>
</dbReference>
<gene>
    <name evidence="9" type="ORF">dsmv_0153</name>
</gene>
<feature type="binding site" description="covalent" evidence="6">
    <location>
        <position position="67"/>
    </location>
    <ligand>
        <name>heme c</name>
        <dbReference type="ChEBI" id="CHEBI:61717"/>
        <label>1</label>
    </ligand>
</feature>
<dbReference type="Proteomes" id="UP000014977">
    <property type="component" value="Unassembled WGS sequence"/>
</dbReference>
<organism evidence="9 10">
    <name type="scientific">Desulfococcus multivorans DSM 2059</name>
    <dbReference type="NCBI Taxonomy" id="1121405"/>
    <lineage>
        <taxon>Bacteria</taxon>
        <taxon>Pseudomonadati</taxon>
        <taxon>Thermodesulfobacteriota</taxon>
        <taxon>Desulfobacteria</taxon>
        <taxon>Desulfobacterales</taxon>
        <taxon>Desulfococcaceae</taxon>
        <taxon>Desulfococcus</taxon>
    </lineage>
</organism>
<keyword evidence="2 6" id="KW-0349">Heme</keyword>
<comment type="cofactor">
    <cofactor evidence="6">
        <name>heme c</name>
        <dbReference type="ChEBI" id="CHEBI:61717"/>
    </cofactor>
    <text evidence="6">Binds 4 heme c groups covalently per monomer.</text>
</comment>
<feature type="domain" description="Class III cytochrome C" evidence="8">
    <location>
        <begin position="40"/>
        <end position="128"/>
    </location>
</feature>
<evidence type="ECO:0000256" key="7">
    <source>
        <dbReference type="SAM" id="SignalP"/>
    </source>
</evidence>
<dbReference type="SUPFAM" id="SSF48695">
    <property type="entry name" value="Multiheme cytochromes"/>
    <property type="match status" value="1"/>
</dbReference>
<dbReference type="GO" id="GO:0046872">
    <property type="term" value="F:metal ion binding"/>
    <property type="evidence" value="ECO:0007669"/>
    <property type="project" value="UniProtKB-KW"/>
</dbReference>
<feature type="binding site" description="axial binding residue" evidence="6">
    <location>
        <position position="69"/>
    </location>
    <ligand>
        <name>heme c</name>
        <dbReference type="ChEBI" id="CHEBI:61717"/>
        <label>2</label>
    </ligand>
    <ligandPart>
        <name>Fe</name>
        <dbReference type="ChEBI" id="CHEBI:18248"/>
    </ligandPart>
</feature>
<feature type="chain" id="PRO_5030177305" evidence="7">
    <location>
        <begin position="21"/>
        <end position="132"/>
    </location>
</feature>